<accession>A0ABR8KQS9</accession>
<protein>
    <submittedName>
        <fullName evidence="1">Uncharacterized protein</fullName>
    </submittedName>
</protein>
<dbReference type="RefSeq" id="WP_190786959.1">
    <property type="nucleotide sequence ID" value="NZ_JACXLC010000001.1"/>
</dbReference>
<comment type="caution">
    <text evidence="1">The sequence shown here is derived from an EMBL/GenBank/DDBJ whole genome shotgun (WGS) entry which is preliminary data.</text>
</comment>
<reference evidence="1 2" key="1">
    <citation type="submission" date="2020-09" db="EMBL/GenBank/DDBJ databases">
        <authorList>
            <person name="Yoon J.-W."/>
        </authorList>
    </citation>
    <scope>NUCLEOTIDE SEQUENCE [LARGE SCALE GENOMIC DNA]</scope>
    <source>
        <strain evidence="1 2">KMU-140</strain>
    </source>
</reference>
<dbReference type="EMBL" id="JACXLC010000001">
    <property type="protein sequence ID" value="MBD2841413.1"/>
    <property type="molecule type" value="Genomic_DNA"/>
</dbReference>
<evidence type="ECO:0000313" key="2">
    <source>
        <dbReference type="Proteomes" id="UP000635384"/>
    </source>
</evidence>
<organism evidence="1 2">
    <name type="scientific">Erythrobacter rubeus</name>
    <dbReference type="NCBI Taxonomy" id="2760803"/>
    <lineage>
        <taxon>Bacteria</taxon>
        <taxon>Pseudomonadati</taxon>
        <taxon>Pseudomonadota</taxon>
        <taxon>Alphaproteobacteria</taxon>
        <taxon>Sphingomonadales</taxon>
        <taxon>Erythrobacteraceae</taxon>
        <taxon>Erythrobacter/Porphyrobacter group</taxon>
        <taxon>Erythrobacter</taxon>
    </lineage>
</organism>
<sequence length="309" mass="34417">MTHSVGIRTYQLFITKKRKASFVALDDEALSKPFPEFLSEFVTSRTSTQNLIDIEKSWKFNPESTSTLSGHEGTIAYGRYGFAASLIDIATGNENYRRKRTDSEVLNLFYRFWLPEGEKFCVAAFESFSGRSCITLVFEELRKRFEGENPELVLRIRKLMPTGASAKIYAGKPIKNIALTTRKPPNDLADKLFKGKAHTTKRMTVKIFAGRNDLLGDFTDLINSLPADGSGVLSYDGVDFDKAVADVKVGKEIKPVGVFGAHDEVGVIDITEDVSKDADGLPTFQSVKKEADKILAAVYETLQDMTREN</sequence>
<gene>
    <name evidence="1" type="ORF">IB285_03975</name>
</gene>
<proteinExistence type="predicted"/>
<evidence type="ECO:0000313" key="1">
    <source>
        <dbReference type="EMBL" id="MBD2841413.1"/>
    </source>
</evidence>
<name>A0ABR8KQS9_9SPHN</name>
<keyword evidence="2" id="KW-1185">Reference proteome</keyword>
<dbReference type="Proteomes" id="UP000635384">
    <property type="component" value="Unassembled WGS sequence"/>
</dbReference>